<evidence type="ECO:0000256" key="7">
    <source>
        <dbReference type="ARBA" id="ARBA00023242"/>
    </source>
</evidence>
<dbReference type="Proteomes" id="UP000030686">
    <property type="component" value="Unassembled WGS sequence"/>
</dbReference>
<dbReference type="CDD" id="cd12148">
    <property type="entry name" value="fungal_TF_MHR"/>
    <property type="match status" value="1"/>
</dbReference>
<dbReference type="OrthoDB" id="189997at2759"/>
<keyword evidence="6" id="KW-0804">Transcription</keyword>
<dbReference type="InterPro" id="IPR007219">
    <property type="entry name" value="XnlR_reg_dom"/>
</dbReference>
<dbReference type="InterPro" id="IPR036864">
    <property type="entry name" value="Zn2-C6_fun-type_DNA-bd_sf"/>
</dbReference>
<dbReference type="PANTHER" id="PTHR47782:SF1">
    <property type="entry name" value="PYRIMIDINE PATHWAY REGULATORY PROTEIN 1"/>
    <property type="match status" value="1"/>
</dbReference>
<evidence type="ECO:0000256" key="2">
    <source>
        <dbReference type="ARBA" id="ARBA00022723"/>
    </source>
</evidence>
<dbReference type="CDD" id="cd00067">
    <property type="entry name" value="GAL4"/>
    <property type="match status" value="1"/>
</dbReference>
<keyword evidence="3" id="KW-0862">Zinc</keyword>
<organism evidence="10 11">
    <name type="scientific">Penicillium roqueforti (strain FM164)</name>
    <dbReference type="NCBI Taxonomy" id="1365484"/>
    <lineage>
        <taxon>Eukaryota</taxon>
        <taxon>Fungi</taxon>
        <taxon>Dikarya</taxon>
        <taxon>Ascomycota</taxon>
        <taxon>Pezizomycotina</taxon>
        <taxon>Eurotiomycetes</taxon>
        <taxon>Eurotiomycetidae</taxon>
        <taxon>Eurotiales</taxon>
        <taxon>Aspergillaceae</taxon>
        <taxon>Penicillium</taxon>
    </lineage>
</organism>
<dbReference type="Gene3D" id="4.10.240.10">
    <property type="entry name" value="Zn(2)-C6 fungal-type DNA-binding domain"/>
    <property type="match status" value="1"/>
</dbReference>
<dbReference type="GO" id="GO:0043565">
    <property type="term" value="F:sequence-specific DNA binding"/>
    <property type="evidence" value="ECO:0007669"/>
    <property type="project" value="TreeGrafter"/>
</dbReference>
<keyword evidence="4" id="KW-0805">Transcription regulation</keyword>
<dbReference type="PROSITE" id="PS50048">
    <property type="entry name" value="ZN2_CY6_FUNGAL_2"/>
    <property type="match status" value="1"/>
</dbReference>
<evidence type="ECO:0000256" key="1">
    <source>
        <dbReference type="ARBA" id="ARBA00004123"/>
    </source>
</evidence>
<dbReference type="Pfam" id="PF04082">
    <property type="entry name" value="Fungal_trans"/>
    <property type="match status" value="1"/>
</dbReference>
<evidence type="ECO:0000256" key="8">
    <source>
        <dbReference type="SAM" id="MobiDB-lite"/>
    </source>
</evidence>
<comment type="subcellular location">
    <subcellularLocation>
        <location evidence="1">Nucleus</location>
    </subcellularLocation>
</comment>
<keyword evidence="7" id="KW-0539">Nucleus</keyword>
<evidence type="ECO:0000256" key="4">
    <source>
        <dbReference type="ARBA" id="ARBA00023015"/>
    </source>
</evidence>
<dbReference type="STRING" id="1365484.W6QJK4"/>
<reference evidence="10" key="1">
    <citation type="journal article" date="2014" name="Nat. Commun.">
        <title>Multiple recent horizontal transfers of a large genomic region in cheese making fungi.</title>
        <authorList>
            <person name="Cheeseman K."/>
            <person name="Ropars J."/>
            <person name="Renault P."/>
            <person name="Dupont J."/>
            <person name="Gouzy J."/>
            <person name="Branca A."/>
            <person name="Abraham A.L."/>
            <person name="Ceppi M."/>
            <person name="Conseiller E."/>
            <person name="Debuchy R."/>
            <person name="Malagnac F."/>
            <person name="Goarin A."/>
            <person name="Silar P."/>
            <person name="Lacoste S."/>
            <person name="Sallet E."/>
            <person name="Bensimon A."/>
            <person name="Giraud T."/>
            <person name="Brygoo Y."/>
        </authorList>
    </citation>
    <scope>NUCLEOTIDE SEQUENCE [LARGE SCALE GENOMIC DNA]</scope>
    <source>
        <strain evidence="10">FM164</strain>
    </source>
</reference>
<dbReference type="AlphaFoldDB" id="W6QJK4"/>
<evidence type="ECO:0000259" key="9">
    <source>
        <dbReference type="PROSITE" id="PS50048"/>
    </source>
</evidence>
<dbReference type="OMA" id="DIGLHWE"/>
<accession>W6QJK4</accession>
<sequence>MSQMQSSLPPAERLAKGKGATACLRCRRRKQKCDLRHPSCSNCEGAGVPCMTYHSQNKSTVPRNYVSELEAEVEKLTRQNRELRARAQSASVNDEMTTPRDNLSPGSLAASDASSNHVQNLVKSVSDVVVEPSRQPRFLGQSGGITLAKLVISAIRVEALTSPLFIEPRSYNHSSSSMAAEASLPPRHAADHLVDVYFQYQTPHLPIVKRSRVEEAIESAYQAASGRDLPDRAVETDIFMSFMIFAIALCDVSNPSGGRPSQSEGCFKSALSLYEKVVTSLESDIETLRTILLLAQFIALCPSRGSLWHLTGIALRLCIDIGLHWESEDQATSVDPAVLYDHRRLWYSTYQFDRILCITLGRPFGIIDESMRVPLPNPWAVYQGASSSESTGFDIYSQRAHNHMFSLSMLESEIKHVQHSQVWAPKIAYPRANYAVWLQDIQPRLEEWYATIPQTTKAHPSSIFAYQAYWDYLYNNAVILLYRPNSTGSQTSPEATVLSFKASCQLIGSIKTLQREGKVDILWKSAHHLFMAGLGVIYSLWQSKEVRDRNPIGSSISALQSCASTLAAMAESFPGVSGCRDAFDTLSEATVDWLVNNNAAELHHGRQEFEKQAEDVLHRLQPSRRAHDCNGMDMSGMLSADSFVFSEMFSSAAQWPEPQHSGFNDMGFDPIARGGSHISL</sequence>
<dbReference type="GO" id="GO:0005634">
    <property type="term" value="C:nucleus"/>
    <property type="evidence" value="ECO:0007669"/>
    <property type="project" value="UniProtKB-SubCell"/>
</dbReference>
<evidence type="ECO:0000313" key="11">
    <source>
        <dbReference type="Proteomes" id="UP000030686"/>
    </source>
</evidence>
<dbReference type="SMART" id="SM00066">
    <property type="entry name" value="GAL4"/>
    <property type="match status" value="1"/>
</dbReference>
<dbReference type="InterPro" id="IPR001138">
    <property type="entry name" value="Zn2Cys6_DnaBD"/>
</dbReference>
<feature type="domain" description="Zn(2)-C6 fungal-type" evidence="9">
    <location>
        <begin position="22"/>
        <end position="52"/>
    </location>
</feature>
<dbReference type="SUPFAM" id="SSF57701">
    <property type="entry name" value="Zn2/Cys6 DNA-binding domain"/>
    <property type="match status" value="1"/>
</dbReference>
<protein>
    <submittedName>
        <fullName evidence="10">Zn(2)-C6 fungal-type DNA-binding domain</fullName>
    </submittedName>
</protein>
<dbReference type="EMBL" id="HG792019">
    <property type="protein sequence ID" value="CDM36605.1"/>
    <property type="molecule type" value="Genomic_DNA"/>
</dbReference>
<keyword evidence="11" id="KW-1185">Reference proteome</keyword>
<feature type="region of interest" description="Disordered" evidence="8">
    <location>
        <begin position="84"/>
        <end position="115"/>
    </location>
</feature>
<dbReference type="CDD" id="cd14686">
    <property type="entry name" value="bZIP"/>
    <property type="match status" value="1"/>
</dbReference>
<dbReference type="GO" id="GO:0000981">
    <property type="term" value="F:DNA-binding transcription factor activity, RNA polymerase II-specific"/>
    <property type="evidence" value="ECO:0007669"/>
    <property type="project" value="InterPro"/>
</dbReference>
<dbReference type="Pfam" id="PF00172">
    <property type="entry name" value="Zn_clus"/>
    <property type="match status" value="1"/>
</dbReference>
<dbReference type="SMART" id="SM00906">
    <property type="entry name" value="Fungal_trans"/>
    <property type="match status" value="1"/>
</dbReference>
<evidence type="ECO:0000256" key="6">
    <source>
        <dbReference type="ARBA" id="ARBA00023163"/>
    </source>
</evidence>
<dbReference type="GO" id="GO:0006351">
    <property type="term" value="P:DNA-templated transcription"/>
    <property type="evidence" value="ECO:0007669"/>
    <property type="project" value="InterPro"/>
</dbReference>
<name>W6QJK4_PENRF</name>
<evidence type="ECO:0000256" key="5">
    <source>
        <dbReference type="ARBA" id="ARBA00023125"/>
    </source>
</evidence>
<keyword evidence="5 10" id="KW-0238">DNA-binding</keyword>
<dbReference type="GO" id="GO:0045944">
    <property type="term" value="P:positive regulation of transcription by RNA polymerase II"/>
    <property type="evidence" value="ECO:0007669"/>
    <property type="project" value="TreeGrafter"/>
</dbReference>
<proteinExistence type="predicted"/>
<evidence type="ECO:0000256" key="3">
    <source>
        <dbReference type="ARBA" id="ARBA00022833"/>
    </source>
</evidence>
<dbReference type="PANTHER" id="PTHR47782">
    <property type="entry name" value="ZN(II)2CYS6 TRANSCRIPTION FACTOR (EUROFUNG)-RELATED"/>
    <property type="match status" value="1"/>
</dbReference>
<gene>
    <name evidence="10" type="ORF">PROQFM164_S05g000438</name>
</gene>
<dbReference type="InterPro" id="IPR052202">
    <property type="entry name" value="Yeast_MetPath_Reg"/>
</dbReference>
<feature type="compositionally biased region" description="Polar residues" evidence="8">
    <location>
        <begin position="88"/>
        <end position="105"/>
    </location>
</feature>
<dbReference type="PROSITE" id="PS00463">
    <property type="entry name" value="ZN2_CY6_FUNGAL_1"/>
    <property type="match status" value="1"/>
</dbReference>
<dbReference type="GO" id="GO:0008270">
    <property type="term" value="F:zinc ion binding"/>
    <property type="evidence" value="ECO:0007669"/>
    <property type="project" value="InterPro"/>
</dbReference>
<keyword evidence="2" id="KW-0479">Metal-binding</keyword>
<evidence type="ECO:0000313" key="10">
    <source>
        <dbReference type="EMBL" id="CDM36605.1"/>
    </source>
</evidence>